<dbReference type="EMBL" id="CP073767">
    <property type="protein sequence ID" value="UWZ58337.1"/>
    <property type="molecule type" value="Genomic_DNA"/>
</dbReference>
<gene>
    <name evidence="1" type="ORF">Daura_20455</name>
</gene>
<accession>A0A9Q9ILG4</accession>
<dbReference type="AlphaFoldDB" id="A0A9Q9ILG4"/>
<evidence type="ECO:0000313" key="2">
    <source>
        <dbReference type="Proteomes" id="UP001058003"/>
    </source>
</evidence>
<dbReference type="InterPro" id="IPR011990">
    <property type="entry name" value="TPR-like_helical_dom_sf"/>
</dbReference>
<dbReference type="KEGG" id="daur:Daura_20455"/>
<protein>
    <submittedName>
        <fullName evidence="1">Uncharacterized protein</fullName>
    </submittedName>
</protein>
<proteinExistence type="predicted"/>
<dbReference type="Proteomes" id="UP001058003">
    <property type="component" value="Chromosome"/>
</dbReference>
<dbReference type="SUPFAM" id="SSF48452">
    <property type="entry name" value="TPR-like"/>
    <property type="match status" value="2"/>
</dbReference>
<name>A0A9Q9ILG4_9ACTN</name>
<dbReference type="RefSeq" id="WP_033361681.1">
    <property type="nucleotide sequence ID" value="NZ_CP073767.1"/>
</dbReference>
<sequence>MTDALATGGDELRAACVAAMRRHRLVELFADRSYGCPAAVPVAWARRGDWDRAEFLAAHIGAAAQAYAGLAEVAAARGDARRFHRMLEAARDPARQHPFEWFTARDLAVLGRAAATLGRVGLARDLLQEAESALRRRADGRDTDRRAEALAKVAQAYAAIGDRHRAGVLVADAERQVDGLRSGEMRAYFLSLIAFASAEVRGADAAARSFPDARDPAYTARVFAAFARAAGPGAGRLLDEAAGRLPARHGAAVLHGADELRLREVLLSLTELAVAAARIGEPVRARRYLDRASAAVPLLGYADSRHRLHARLATGYELLGDRSAAAGLVAGITDPDARLAALTRMAGAVAEAGDHERAGALFDQACVLALGIERPRRQQDEPRLDLVVALAESGRPEAAERVLLAMSRRRLPFWELLALTEAVAETGRLDLAPQLLALAAGDRDLRARMRPTLAEAAGRLSLVDAAWLSDVDAPGDRARVLCGAAVGAARDGRFDAALALLTRAGEAPPPTGPQDPATRIAVLALQAGSPLVAGFCDLARRPAPLADAVRGDLDAAAAQAAAGAPPVADAVTALATVAAARGRADLVRFLLDAGTRAALGWPGAAPYATSGELSKLAVAAADLGEPDRADALLERLTAAHPDHRVPALAARAQAYARAGETARARAVLDESYASLWSREGGAGADRAVAACVRAGAAVDQQRCRAELARALATRPETPRFLAVVPLADPALTDLVVALFAGEDPPATQPAPGRA</sequence>
<evidence type="ECO:0000313" key="1">
    <source>
        <dbReference type="EMBL" id="UWZ58337.1"/>
    </source>
</evidence>
<keyword evidence="2" id="KW-1185">Reference proteome</keyword>
<reference evidence="1" key="1">
    <citation type="submission" date="2021-04" db="EMBL/GenBank/DDBJ databases">
        <title>Dactylosporangium aurantiacum NRRL B-8018 full assembly.</title>
        <authorList>
            <person name="Hartkoorn R.C."/>
            <person name="Beaudoing E."/>
            <person name="Hot D."/>
        </authorList>
    </citation>
    <scope>NUCLEOTIDE SEQUENCE</scope>
    <source>
        <strain evidence="1">NRRL B-8018</strain>
    </source>
</reference>
<dbReference type="Gene3D" id="1.25.40.10">
    <property type="entry name" value="Tetratricopeptide repeat domain"/>
    <property type="match status" value="2"/>
</dbReference>
<organism evidence="1 2">
    <name type="scientific">Dactylosporangium aurantiacum</name>
    <dbReference type="NCBI Taxonomy" id="35754"/>
    <lineage>
        <taxon>Bacteria</taxon>
        <taxon>Bacillati</taxon>
        <taxon>Actinomycetota</taxon>
        <taxon>Actinomycetes</taxon>
        <taxon>Micromonosporales</taxon>
        <taxon>Micromonosporaceae</taxon>
        <taxon>Dactylosporangium</taxon>
    </lineage>
</organism>